<dbReference type="Proteomes" id="UP000504637">
    <property type="component" value="Unplaced"/>
</dbReference>
<keyword evidence="1" id="KW-1185">Reference proteome</keyword>
<dbReference type="GeneID" id="54360727"/>
<reference evidence="2" key="2">
    <citation type="submission" date="2020-04" db="EMBL/GenBank/DDBJ databases">
        <authorList>
            <consortium name="NCBI Genome Project"/>
        </authorList>
    </citation>
    <scope>NUCLEOTIDE SEQUENCE</scope>
    <source>
        <strain evidence="2">CBS 342.82</strain>
    </source>
</reference>
<gene>
    <name evidence="2" type="ORF">K489DRAFT_368131</name>
</gene>
<sequence length="269" mass="31065">MSTNVQETDLDKYCRATLDDLSKFNGAGSSPSNAYNHANTMRVLRRMVTYVLEAGQWPPKPPPEDRDEVTGKFKSYTEWYAKRLDLDLPSYITVRQQWKYQALYALLCDYKARYSKESSCSKKPGNPPKKLFDRLTILVLEDLMKSGDPVGLFRTHCWKGHDLKLLLDKCKDEAPALLDSLEDAMPAAWDLNRRAKMTREIINDSRVVDTRFLLPRQTWQKDLPFLVKRKALKDMINTREWTTIIYARSARQIMSRSTATECSGSHLST</sequence>
<evidence type="ECO:0000313" key="2">
    <source>
        <dbReference type="RefSeq" id="XP_033461936.1"/>
    </source>
</evidence>
<dbReference type="AlphaFoldDB" id="A0A6J3MA43"/>
<protein>
    <submittedName>
        <fullName evidence="2">Uncharacterized protein</fullName>
    </submittedName>
</protein>
<name>A0A6J3MA43_9PEZI</name>
<dbReference type="RefSeq" id="XP_033461936.1">
    <property type="nucleotide sequence ID" value="XM_033602927.1"/>
</dbReference>
<proteinExistence type="predicted"/>
<accession>A0A6J3MA43</accession>
<reference evidence="2" key="3">
    <citation type="submission" date="2025-08" db="UniProtKB">
        <authorList>
            <consortium name="RefSeq"/>
        </authorList>
    </citation>
    <scope>IDENTIFICATION</scope>
    <source>
        <strain evidence="2">CBS 342.82</strain>
    </source>
</reference>
<organism evidence="2">
    <name type="scientific">Dissoconium aciculare CBS 342.82</name>
    <dbReference type="NCBI Taxonomy" id="1314786"/>
    <lineage>
        <taxon>Eukaryota</taxon>
        <taxon>Fungi</taxon>
        <taxon>Dikarya</taxon>
        <taxon>Ascomycota</taxon>
        <taxon>Pezizomycotina</taxon>
        <taxon>Dothideomycetes</taxon>
        <taxon>Dothideomycetidae</taxon>
        <taxon>Mycosphaerellales</taxon>
        <taxon>Dissoconiaceae</taxon>
        <taxon>Dissoconium</taxon>
    </lineage>
</organism>
<evidence type="ECO:0000313" key="1">
    <source>
        <dbReference type="Proteomes" id="UP000504637"/>
    </source>
</evidence>
<reference evidence="2" key="1">
    <citation type="submission" date="2020-01" db="EMBL/GenBank/DDBJ databases">
        <authorList>
            <consortium name="DOE Joint Genome Institute"/>
            <person name="Haridas S."/>
            <person name="Albert R."/>
            <person name="Binder M."/>
            <person name="Bloem J."/>
            <person name="Labutti K."/>
            <person name="Salamov A."/>
            <person name="Andreopoulos B."/>
            <person name="Baker S.E."/>
            <person name="Barry K."/>
            <person name="Bills G."/>
            <person name="Bluhm B.H."/>
            <person name="Cannon C."/>
            <person name="Castanera R."/>
            <person name="Culley D.E."/>
            <person name="Daum C."/>
            <person name="Ezra D."/>
            <person name="Gonzalez J.B."/>
            <person name="Henrissat B."/>
            <person name="Kuo A."/>
            <person name="Liang C."/>
            <person name="Lipzen A."/>
            <person name="Lutzoni F."/>
            <person name="Magnuson J."/>
            <person name="Mondo S."/>
            <person name="Nolan M."/>
            <person name="Ohm R."/>
            <person name="Pangilinan J."/>
            <person name="Park H.-J."/>
            <person name="Ramirez L."/>
            <person name="Alfaro M."/>
            <person name="Sun H."/>
            <person name="Tritt A."/>
            <person name="Yoshinaga Y."/>
            <person name="Zwiers L.-H."/>
            <person name="Turgeon B.G."/>
            <person name="Goodwin S.B."/>
            <person name="Spatafora J.W."/>
            <person name="Crous P.W."/>
            <person name="Grigoriev I.V."/>
        </authorList>
    </citation>
    <scope>NUCLEOTIDE SEQUENCE</scope>
    <source>
        <strain evidence="2">CBS 342.82</strain>
    </source>
</reference>